<dbReference type="InterPro" id="IPR025597">
    <property type="entry name" value="DUF4345"/>
</dbReference>
<accession>A0A853C1H8</accession>
<dbReference type="RefSeq" id="WP_179667384.1">
    <property type="nucleotide sequence ID" value="NZ_JACCFP010000001.1"/>
</dbReference>
<protein>
    <recommendedName>
        <fullName evidence="3">DUF4345 domain-containing protein</fullName>
    </recommendedName>
</protein>
<evidence type="ECO:0008006" key="3">
    <source>
        <dbReference type="Google" id="ProtNLM"/>
    </source>
</evidence>
<name>A0A853C1H8_9ACTN</name>
<evidence type="ECO:0000313" key="2">
    <source>
        <dbReference type="Proteomes" id="UP000530424"/>
    </source>
</evidence>
<dbReference type="Pfam" id="PF14248">
    <property type="entry name" value="DUF4345"/>
    <property type="match status" value="1"/>
</dbReference>
<dbReference type="AlphaFoldDB" id="A0A853C1H8"/>
<gene>
    <name evidence="1" type="ORF">HNR19_001544</name>
</gene>
<organism evidence="1 2">
    <name type="scientific">Nocardioides thalensis</name>
    <dbReference type="NCBI Taxonomy" id="1914755"/>
    <lineage>
        <taxon>Bacteria</taxon>
        <taxon>Bacillati</taxon>
        <taxon>Actinomycetota</taxon>
        <taxon>Actinomycetes</taxon>
        <taxon>Propionibacteriales</taxon>
        <taxon>Nocardioidaceae</taxon>
        <taxon>Nocardioides</taxon>
    </lineage>
</organism>
<evidence type="ECO:0000313" key="1">
    <source>
        <dbReference type="EMBL" id="NYJ00846.1"/>
    </source>
</evidence>
<proteinExistence type="predicted"/>
<reference evidence="1 2" key="1">
    <citation type="submission" date="2020-07" db="EMBL/GenBank/DDBJ databases">
        <title>Sequencing the genomes of 1000 actinobacteria strains.</title>
        <authorList>
            <person name="Klenk H.-P."/>
        </authorList>
    </citation>
    <scope>NUCLEOTIDE SEQUENCE [LARGE SCALE GENOMIC DNA]</scope>
    <source>
        <strain evidence="1 2">DSM 103833</strain>
    </source>
</reference>
<comment type="caution">
    <text evidence="1">The sequence shown here is derived from an EMBL/GenBank/DDBJ whole genome shotgun (WGS) entry which is preliminary data.</text>
</comment>
<dbReference type="EMBL" id="JACCFP010000001">
    <property type="protein sequence ID" value="NYJ00846.1"/>
    <property type="molecule type" value="Genomic_DNA"/>
</dbReference>
<dbReference type="Proteomes" id="UP000530424">
    <property type="component" value="Unassembled WGS sequence"/>
</dbReference>
<keyword evidence="2" id="KW-1185">Reference proteome</keyword>
<sequence>MSALRTLGRVTGWTCIAIGGVQLVGGVRAEPGMTSDDPTVDSHVRFMGAVFAGYGLGWIDAAGSDDPDVGRMRALAGLMAAGGIARLGTRATLGRPHRFHDALLGIELAAPILVEALRRRDRVR</sequence>